<evidence type="ECO:0000313" key="3">
    <source>
        <dbReference type="EMBL" id="MFD1008982.1"/>
    </source>
</evidence>
<keyword evidence="4" id="KW-1185">Reference proteome</keyword>
<dbReference type="PRINTS" id="PR00080">
    <property type="entry name" value="SDRFAMILY"/>
</dbReference>
<dbReference type="InterPro" id="IPR002347">
    <property type="entry name" value="SDR_fam"/>
</dbReference>
<evidence type="ECO:0000256" key="1">
    <source>
        <dbReference type="ARBA" id="ARBA00006484"/>
    </source>
</evidence>
<protein>
    <submittedName>
        <fullName evidence="3">3-hydroxybutyrate dehydrogenase</fullName>
    </submittedName>
</protein>
<dbReference type="NCBIfam" id="NF009093">
    <property type="entry name" value="PRK12429.1"/>
    <property type="match status" value="1"/>
</dbReference>
<dbReference type="InterPro" id="IPR050259">
    <property type="entry name" value="SDR"/>
</dbReference>
<gene>
    <name evidence="3" type="ORF">ACFQ1C_12555</name>
</gene>
<dbReference type="NCBIfam" id="NF009931">
    <property type="entry name" value="PRK13394.1"/>
    <property type="match status" value="1"/>
</dbReference>
<proteinExistence type="inferred from homology"/>
<dbReference type="PANTHER" id="PTHR42879:SF2">
    <property type="entry name" value="3-OXOACYL-[ACYL-CARRIER-PROTEIN] REDUCTASE FABG"/>
    <property type="match status" value="1"/>
</dbReference>
<dbReference type="InterPro" id="IPR020904">
    <property type="entry name" value="Sc_DH/Rdtase_CS"/>
</dbReference>
<dbReference type="EMBL" id="JBHTJS010000048">
    <property type="protein sequence ID" value="MFD1008982.1"/>
    <property type="molecule type" value="Genomic_DNA"/>
</dbReference>
<sequence length="269" mass="28542">MIKLLKGETPMRLTNKVALITGAGQGIGRAIAEHYAKEGAKVAVADLDLARAEQVALAIVAAGGSAIALEMDVTDEAAVEQGMAQLVRHWGRLDIALANAGIQHIAPLHKLAFADWNRVLNVHLGGAFLVTRAALLQMYKNGGGSMLFMGSVHSMEASPLKAPYVTAKHGMLGLCRSVAREGAEHGVRSNIICPGFVRTPLVDKQIPEQAKELGISEEEVIRNVMLKHTVDGEFTTLADVSEVAVHLAAFPSAALTGQAVVVSHGWHMQ</sequence>
<dbReference type="PRINTS" id="PR00081">
    <property type="entry name" value="GDHRDH"/>
</dbReference>
<accession>A0ABW3KIQ7</accession>
<dbReference type="PANTHER" id="PTHR42879">
    <property type="entry name" value="3-OXOACYL-(ACYL-CARRIER-PROTEIN) REDUCTASE"/>
    <property type="match status" value="1"/>
</dbReference>
<dbReference type="CDD" id="cd05233">
    <property type="entry name" value="SDR_c"/>
    <property type="match status" value="1"/>
</dbReference>
<dbReference type="SUPFAM" id="SSF51735">
    <property type="entry name" value="NAD(P)-binding Rossmann-fold domains"/>
    <property type="match status" value="1"/>
</dbReference>
<evidence type="ECO:0000313" key="4">
    <source>
        <dbReference type="Proteomes" id="UP001597048"/>
    </source>
</evidence>
<organism evidence="3 4">
    <name type="scientific">Oceanisphaera ostreae</name>
    <dbReference type="NCBI Taxonomy" id="914151"/>
    <lineage>
        <taxon>Bacteria</taxon>
        <taxon>Pseudomonadati</taxon>
        <taxon>Pseudomonadota</taxon>
        <taxon>Gammaproteobacteria</taxon>
        <taxon>Aeromonadales</taxon>
        <taxon>Aeromonadaceae</taxon>
        <taxon>Oceanisphaera</taxon>
    </lineage>
</organism>
<dbReference type="Gene3D" id="3.40.50.720">
    <property type="entry name" value="NAD(P)-binding Rossmann-like Domain"/>
    <property type="match status" value="1"/>
</dbReference>
<evidence type="ECO:0000256" key="2">
    <source>
        <dbReference type="RuleBase" id="RU000363"/>
    </source>
</evidence>
<dbReference type="Pfam" id="PF00106">
    <property type="entry name" value="adh_short"/>
    <property type="match status" value="1"/>
</dbReference>
<dbReference type="RefSeq" id="WP_379558959.1">
    <property type="nucleotide sequence ID" value="NZ_JBHTJS010000048.1"/>
</dbReference>
<name>A0ABW3KIQ7_9GAMM</name>
<dbReference type="InterPro" id="IPR036291">
    <property type="entry name" value="NAD(P)-bd_dom_sf"/>
</dbReference>
<comment type="similarity">
    <text evidence="1 2">Belongs to the short-chain dehydrogenases/reductases (SDR) family.</text>
</comment>
<comment type="caution">
    <text evidence="3">The sequence shown here is derived from an EMBL/GenBank/DDBJ whole genome shotgun (WGS) entry which is preliminary data.</text>
</comment>
<dbReference type="Proteomes" id="UP001597048">
    <property type="component" value="Unassembled WGS sequence"/>
</dbReference>
<dbReference type="PROSITE" id="PS00061">
    <property type="entry name" value="ADH_SHORT"/>
    <property type="match status" value="1"/>
</dbReference>
<reference evidence="4" key="1">
    <citation type="journal article" date="2019" name="Int. J. Syst. Evol. Microbiol.">
        <title>The Global Catalogue of Microorganisms (GCM) 10K type strain sequencing project: providing services to taxonomists for standard genome sequencing and annotation.</title>
        <authorList>
            <consortium name="The Broad Institute Genomics Platform"/>
            <consortium name="The Broad Institute Genome Sequencing Center for Infectious Disease"/>
            <person name="Wu L."/>
            <person name="Ma J."/>
        </authorList>
    </citation>
    <scope>NUCLEOTIDE SEQUENCE [LARGE SCALE GENOMIC DNA]</scope>
    <source>
        <strain evidence="4">CCUG 60525</strain>
    </source>
</reference>